<name>A0AAW1AL83_9HYME</name>
<accession>A0AAW1AL83</accession>
<dbReference type="AlphaFoldDB" id="A0AAW1AL83"/>
<evidence type="ECO:0000313" key="2">
    <source>
        <dbReference type="EMBL" id="KAK9310744.1"/>
    </source>
</evidence>
<protein>
    <submittedName>
        <fullName evidence="2">Uncharacterized protein</fullName>
    </submittedName>
</protein>
<dbReference type="EMBL" id="JAWNGG020000001">
    <property type="protein sequence ID" value="KAK9310744.1"/>
    <property type="molecule type" value="Genomic_DNA"/>
</dbReference>
<gene>
    <name evidence="2" type="ORF">QLX08_000055</name>
</gene>
<dbReference type="Proteomes" id="UP001432146">
    <property type="component" value="Unassembled WGS sequence"/>
</dbReference>
<organism evidence="2 3">
    <name type="scientific">Tetragonisca angustula</name>
    <dbReference type="NCBI Taxonomy" id="166442"/>
    <lineage>
        <taxon>Eukaryota</taxon>
        <taxon>Metazoa</taxon>
        <taxon>Ecdysozoa</taxon>
        <taxon>Arthropoda</taxon>
        <taxon>Hexapoda</taxon>
        <taxon>Insecta</taxon>
        <taxon>Pterygota</taxon>
        <taxon>Neoptera</taxon>
        <taxon>Endopterygota</taxon>
        <taxon>Hymenoptera</taxon>
        <taxon>Apocrita</taxon>
        <taxon>Aculeata</taxon>
        <taxon>Apoidea</taxon>
        <taxon>Anthophila</taxon>
        <taxon>Apidae</taxon>
        <taxon>Tetragonisca</taxon>
    </lineage>
</organism>
<sequence>MRFDGVRERGRPRSATPLAIAAFHRCKSTRASGLASKDYEVAEERGGQESKRETLRADEGHARNALSQFSFFANPPNGDPTAEYSRTVGGVEANRTLMDSKRQTEQVEQGISV</sequence>
<feature type="region of interest" description="Disordered" evidence="1">
    <location>
        <begin position="39"/>
        <end position="60"/>
    </location>
</feature>
<proteinExistence type="predicted"/>
<keyword evidence="3" id="KW-1185">Reference proteome</keyword>
<evidence type="ECO:0000313" key="3">
    <source>
        <dbReference type="Proteomes" id="UP001432146"/>
    </source>
</evidence>
<evidence type="ECO:0000256" key="1">
    <source>
        <dbReference type="SAM" id="MobiDB-lite"/>
    </source>
</evidence>
<comment type="caution">
    <text evidence="2">The sequence shown here is derived from an EMBL/GenBank/DDBJ whole genome shotgun (WGS) entry which is preliminary data.</text>
</comment>
<reference evidence="2 3" key="1">
    <citation type="submission" date="2024-05" db="EMBL/GenBank/DDBJ databases">
        <title>The nuclear and mitochondrial genome assemblies of Tetragonisca angustula (Apidae: Meliponini), a tiny yet remarkable pollinator in the Neotropics.</title>
        <authorList>
            <person name="Ferrari R."/>
            <person name="Ricardo P.C."/>
            <person name="Dias F.C."/>
            <person name="Araujo N.S."/>
            <person name="Soares D.O."/>
            <person name="Zhou Q.-S."/>
            <person name="Zhu C.-D."/>
            <person name="Coutinho L."/>
            <person name="Airas M.C."/>
            <person name="Batista T.M."/>
        </authorList>
    </citation>
    <scope>NUCLEOTIDE SEQUENCE [LARGE SCALE GENOMIC DNA]</scope>
    <source>
        <strain evidence="2">ASF017062</strain>
        <tissue evidence="2">Abdomen</tissue>
    </source>
</reference>